<dbReference type="AlphaFoldDB" id="A0A9D2ZRZ6"/>
<accession>A0A9D2ZRZ6</accession>
<dbReference type="Gene3D" id="3.30.70.2390">
    <property type="match status" value="1"/>
</dbReference>
<dbReference type="Pfam" id="PF13399">
    <property type="entry name" value="LytR_C"/>
    <property type="match status" value="1"/>
</dbReference>
<sequence length="127" mass="13645">AAENAANAENRGELSDKDREATHVTVLNNSPIEGLAGRTADGLRGEKWDAKSIGNLPDSAYVFRESVVLYPAGDAKAKAAAEQIAKEHGLQTRERNREIDDSLRDVQLLDGPPPGAVIVVTVDDMPR</sequence>
<reference evidence="3" key="1">
    <citation type="journal article" date="2021" name="PeerJ">
        <title>Extensive microbial diversity within the chicken gut microbiome revealed by metagenomics and culture.</title>
        <authorList>
            <person name="Gilroy R."/>
            <person name="Ravi A."/>
            <person name="Getino M."/>
            <person name="Pursley I."/>
            <person name="Horton D.L."/>
            <person name="Alikhan N.F."/>
            <person name="Baker D."/>
            <person name="Gharbi K."/>
            <person name="Hall N."/>
            <person name="Watson M."/>
            <person name="Adriaenssens E.M."/>
            <person name="Foster-Nyarko E."/>
            <person name="Jarju S."/>
            <person name="Secka A."/>
            <person name="Antonio M."/>
            <person name="Oren A."/>
            <person name="Chaudhuri R.R."/>
            <person name="La Ragione R."/>
            <person name="Hildebrand F."/>
            <person name="Pallen M.J."/>
        </authorList>
    </citation>
    <scope>NUCLEOTIDE SEQUENCE</scope>
    <source>
        <strain evidence="3">5925</strain>
    </source>
</reference>
<feature type="non-terminal residue" evidence="3">
    <location>
        <position position="1"/>
    </location>
</feature>
<proteinExistence type="predicted"/>
<dbReference type="EMBL" id="DWUR01000141">
    <property type="protein sequence ID" value="HJD50094.1"/>
    <property type="molecule type" value="Genomic_DNA"/>
</dbReference>
<feature type="domain" description="LytR/CpsA/Psr regulator C-terminal" evidence="2">
    <location>
        <begin position="22"/>
        <end position="108"/>
    </location>
</feature>
<feature type="region of interest" description="Disordered" evidence="1">
    <location>
        <begin position="1"/>
        <end position="38"/>
    </location>
</feature>
<feature type="compositionally biased region" description="Basic and acidic residues" evidence="1">
    <location>
        <begin position="10"/>
        <end position="22"/>
    </location>
</feature>
<comment type="caution">
    <text evidence="3">The sequence shown here is derived from an EMBL/GenBank/DDBJ whole genome shotgun (WGS) entry which is preliminary data.</text>
</comment>
<evidence type="ECO:0000313" key="4">
    <source>
        <dbReference type="Proteomes" id="UP000823907"/>
    </source>
</evidence>
<evidence type="ECO:0000256" key="1">
    <source>
        <dbReference type="SAM" id="MobiDB-lite"/>
    </source>
</evidence>
<evidence type="ECO:0000259" key="2">
    <source>
        <dbReference type="Pfam" id="PF13399"/>
    </source>
</evidence>
<organism evidence="3 4">
    <name type="scientific">Candidatus Corynebacterium intestinavium</name>
    <dbReference type="NCBI Taxonomy" id="2838531"/>
    <lineage>
        <taxon>Bacteria</taxon>
        <taxon>Bacillati</taxon>
        <taxon>Actinomycetota</taxon>
        <taxon>Actinomycetes</taxon>
        <taxon>Mycobacteriales</taxon>
        <taxon>Corynebacteriaceae</taxon>
        <taxon>Corynebacterium</taxon>
    </lineage>
</organism>
<evidence type="ECO:0000313" key="3">
    <source>
        <dbReference type="EMBL" id="HJD50094.1"/>
    </source>
</evidence>
<dbReference type="Proteomes" id="UP000823907">
    <property type="component" value="Unassembled WGS sequence"/>
</dbReference>
<reference evidence="3" key="2">
    <citation type="submission" date="2021-04" db="EMBL/GenBank/DDBJ databases">
        <authorList>
            <person name="Gilroy R."/>
        </authorList>
    </citation>
    <scope>NUCLEOTIDE SEQUENCE</scope>
    <source>
        <strain evidence="3">5925</strain>
    </source>
</reference>
<protein>
    <submittedName>
        <fullName evidence="3">LytR C-terminal domain-containing protein</fullName>
    </submittedName>
</protein>
<name>A0A9D2ZRZ6_9CORY</name>
<gene>
    <name evidence="3" type="ORF">H9907_08440</name>
</gene>
<dbReference type="InterPro" id="IPR027381">
    <property type="entry name" value="LytR/CpsA/Psr_C"/>
</dbReference>